<dbReference type="NCBIfam" id="TIGR00008">
    <property type="entry name" value="infA"/>
    <property type="match status" value="1"/>
</dbReference>
<dbReference type="GO" id="GO:0003743">
    <property type="term" value="F:translation initiation factor activity"/>
    <property type="evidence" value="ECO:0007669"/>
    <property type="project" value="UniProtKB-UniRule"/>
</dbReference>
<comment type="function">
    <text evidence="4">One of the essential components for the initiation of protein synthesis. Stabilizes the binding of IF-2 and IF-3 on the 30S subunit to which N-formylmethionyl-tRNA(fMet) subsequently binds. Helps modulate mRNA selection, yielding the 30S pre-initiation complex (PIC). Upon addition of the 50S ribosomal subunit IF-1, IF-2 and IF-3 are released leaving the mature 70S translation initiation complex.</text>
</comment>
<dbReference type="PANTHER" id="PTHR33370:SF1">
    <property type="entry name" value="TRANSLATION INITIATION FACTOR IF-1, CHLOROPLASTIC"/>
    <property type="match status" value="1"/>
</dbReference>
<dbReference type="GO" id="GO:0019843">
    <property type="term" value="F:rRNA binding"/>
    <property type="evidence" value="ECO:0007669"/>
    <property type="project" value="UniProtKB-UniRule"/>
</dbReference>
<dbReference type="SUPFAM" id="SSF50249">
    <property type="entry name" value="Nucleic acid-binding proteins"/>
    <property type="match status" value="1"/>
</dbReference>
<keyword evidence="8" id="KW-1185">Reference proteome</keyword>
<gene>
    <name evidence="4 7" type="primary">infA</name>
    <name evidence="7" type="ORF">DP065_00620</name>
</gene>
<dbReference type="PANTHER" id="PTHR33370">
    <property type="entry name" value="TRANSLATION INITIATION FACTOR IF-1, CHLOROPLASTIC"/>
    <property type="match status" value="1"/>
</dbReference>
<feature type="domain" description="S1-like" evidence="6">
    <location>
        <begin position="40"/>
        <end position="76"/>
    </location>
</feature>
<dbReference type="InterPro" id="IPR012340">
    <property type="entry name" value="NA-bd_OB-fold"/>
</dbReference>
<keyword evidence="2 4" id="KW-0396">Initiation factor</keyword>
<accession>A0A2Z4NCH0</accession>
<sequence>MAKDVIKVTGTITKMHSSRDYDVLIEMPASDMTMEIKGTISGKMALNNIKMIPGDKVDVKLSPFDMTRGRIVFRHK</sequence>
<reference evidence="8" key="1">
    <citation type="submission" date="2018-06" db="EMBL/GenBank/DDBJ databases">
        <title>Complete genome sequences of Mycoplasma anatis, M. anseris and M. cloacale type strains.</title>
        <authorList>
            <person name="Grozner D."/>
            <person name="Forro B."/>
            <person name="Sulyok K.M."/>
            <person name="Marton S."/>
            <person name="Kreizinger Z."/>
            <person name="Banyai K."/>
            <person name="Gyuranecz M."/>
        </authorList>
    </citation>
    <scope>NUCLEOTIDE SEQUENCE [LARGE SCALE GENOMIC DNA]</scope>
    <source>
        <strain evidence="8">ATCC 49234</strain>
    </source>
</reference>
<keyword evidence="3 4" id="KW-0648">Protein biosynthesis</keyword>
<keyword evidence="4" id="KW-0699">rRNA-binding</keyword>
<dbReference type="HAMAP" id="MF_00075">
    <property type="entry name" value="IF_1"/>
    <property type="match status" value="1"/>
</dbReference>
<evidence type="ECO:0000256" key="1">
    <source>
        <dbReference type="ARBA" id="ARBA00010939"/>
    </source>
</evidence>
<proteinExistence type="inferred from homology"/>
<dbReference type="InterPro" id="IPR004368">
    <property type="entry name" value="TIF_IF1"/>
</dbReference>
<dbReference type="RefSeq" id="WP_033178789.1">
    <property type="nucleotide sequence ID" value="NZ_CP030140.1"/>
</dbReference>
<dbReference type="AlphaFoldDB" id="A0A2Z4NCH0"/>
<organism evidence="7 8">
    <name type="scientific">[Mycoplasma] anseris</name>
    <dbReference type="NCBI Taxonomy" id="92400"/>
    <lineage>
        <taxon>Bacteria</taxon>
        <taxon>Bacillati</taxon>
        <taxon>Mycoplasmatota</taxon>
        <taxon>Mycoplasmoidales</taxon>
        <taxon>Metamycoplasmataceae</taxon>
        <taxon>Metamycoplasma</taxon>
    </lineage>
</organism>
<dbReference type="EMBL" id="CP030140">
    <property type="protein sequence ID" value="AWX69261.1"/>
    <property type="molecule type" value="Genomic_DNA"/>
</dbReference>
<evidence type="ECO:0000313" key="7">
    <source>
        <dbReference type="EMBL" id="AWX69261.1"/>
    </source>
</evidence>
<dbReference type="PROSITE" id="PS50832">
    <property type="entry name" value="S1_IF1_TYPE"/>
    <property type="match status" value="1"/>
</dbReference>
<keyword evidence="4" id="KW-0963">Cytoplasm</keyword>
<dbReference type="Gene3D" id="2.40.50.140">
    <property type="entry name" value="Nucleic acid-binding proteins"/>
    <property type="match status" value="1"/>
</dbReference>
<dbReference type="Proteomes" id="UP000250218">
    <property type="component" value="Chromosome"/>
</dbReference>
<dbReference type="KEGG" id="mane:DP065_00620"/>
<evidence type="ECO:0000256" key="5">
    <source>
        <dbReference type="NCBIfam" id="TIGR00008"/>
    </source>
</evidence>
<evidence type="ECO:0000259" key="6">
    <source>
        <dbReference type="PROSITE" id="PS50832"/>
    </source>
</evidence>
<protein>
    <recommendedName>
        <fullName evidence="4 5">Translation initiation factor IF-1</fullName>
    </recommendedName>
</protein>
<comment type="similarity">
    <text evidence="1 4">Belongs to the IF-1 family.</text>
</comment>
<comment type="subcellular location">
    <subcellularLocation>
        <location evidence="4">Cytoplasm</location>
    </subcellularLocation>
</comment>
<evidence type="ECO:0000256" key="2">
    <source>
        <dbReference type="ARBA" id="ARBA00022540"/>
    </source>
</evidence>
<dbReference type="InterPro" id="IPR006196">
    <property type="entry name" value="RNA-binding_domain_S1_IF1"/>
</dbReference>
<evidence type="ECO:0000256" key="3">
    <source>
        <dbReference type="ARBA" id="ARBA00022917"/>
    </source>
</evidence>
<name>A0A2Z4NCH0_9BACT</name>
<evidence type="ECO:0000313" key="8">
    <source>
        <dbReference type="Proteomes" id="UP000250218"/>
    </source>
</evidence>
<dbReference type="GO" id="GO:0005829">
    <property type="term" value="C:cytosol"/>
    <property type="evidence" value="ECO:0007669"/>
    <property type="project" value="TreeGrafter"/>
</dbReference>
<dbReference type="GO" id="GO:0043022">
    <property type="term" value="F:ribosome binding"/>
    <property type="evidence" value="ECO:0007669"/>
    <property type="project" value="UniProtKB-UniRule"/>
</dbReference>
<comment type="subunit">
    <text evidence="4">Component of the 30S ribosomal translation pre-initiation complex which assembles on the 30S ribosome in the order IF-2 and IF-3, IF-1 and N-formylmethionyl-tRNA(fMet); mRNA recruitment can occur at any time during PIC assembly.</text>
</comment>
<evidence type="ECO:0000256" key="4">
    <source>
        <dbReference type="HAMAP-Rule" id="MF_00075"/>
    </source>
</evidence>
<dbReference type="Pfam" id="PF01176">
    <property type="entry name" value="eIF-1a"/>
    <property type="match status" value="1"/>
</dbReference>
<keyword evidence="4" id="KW-0694">RNA-binding</keyword>